<evidence type="ECO:0000256" key="3">
    <source>
        <dbReference type="ARBA" id="ARBA00023002"/>
    </source>
</evidence>
<dbReference type="Pfam" id="PF00296">
    <property type="entry name" value="Bac_luciferase"/>
    <property type="match status" value="1"/>
</dbReference>
<keyword evidence="8" id="KW-1185">Reference proteome</keyword>
<comment type="caution">
    <text evidence="7">The sequence shown here is derived from an EMBL/GenBank/DDBJ whole genome shotgun (WGS) entry which is preliminary data.</text>
</comment>
<dbReference type="InterPro" id="IPR051260">
    <property type="entry name" value="Diverse_substr_monoxygenases"/>
</dbReference>
<evidence type="ECO:0000256" key="5">
    <source>
        <dbReference type="ARBA" id="ARBA00033748"/>
    </source>
</evidence>
<reference evidence="8" key="1">
    <citation type="journal article" date="2019" name="Int. J. Syst. Evol. Microbiol.">
        <title>The Global Catalogue of Microorganisms (GCM) 10K type strain sequencing project: providing services to taxonomists for standard genome sequencing and annotation.</title>
        <authorList>
            <consortium name="The Broad Institute Genomics Platform"/>
            <consortium name="The Broad Institute Genome Sequencing Center for Infectious Disease"/>
            <person name="Wu L."/>
            <person name="Ma J."/>
        </authorList>
    </citation>
    <scope>NUCLEOTIDE SEQUENCE [LARGE SCALE GENOMIC DNA]</scope>
    <source>
        <strain evidence="8">JCM 18956</strain>
    </source>
</reference>
<comment type="similarity">
    <text evidence="5">Belongs to the NtaA/SnaA/DszA monooxygenase family.</text>
</comment>
<proteinExistence type="inferred from homology"/>
<dbReference type="Proteomes" id="UP001501295">
    <property type="component" value="Unassembled WGS sequence"/>
</dbReference>
<keyword evidence="1" id="KW-0285">Flavoprotein</keyword>
<keyword evidence="3" id="KW-0560">Oxidoreductase</keyword>
<dbReference type="InterPro" id="IPR011251">
    <property type="entry name" value="Luciferase-like_dom"/>
</dbReference>
<evidence type="ECO:0000256" key="1">
    <source>
        <dbReference type="ARBA" id="ARBA00022630"/>
    </source>
</evidence>
<gene>
    <name evidence="7" type="ORF">GCM10025780_27180</name>
</gene>
<sequence length="431" mass="47446">MFHLGWFVGYGYGVQTWRGQWSGTGATDWMKPDTYVDLVRSMERAGFDYVMFEDSSCIPDTHGGSVHSVLANAHGAPKLDPMTLVPLLAQATDKLGIVVTAATAFYPPYILARLAASLDQLSSGRVGMNFVTASSNSAARNFGLDQHFEHDHRYTMADEWTDVVTRLWESWEPDAMVHDRDANLFADGDKVHPIDFEGEFYKVKGPLQVPRSPQGRPVICQAGGSPSGRDYAAKWADTIITGVRGVDAMKAYRDDIRSRVAGHGRDPDDVKVLYLVSPVLDDTVEAAQAKAKRIEQDRLDNAEWALQTMSYASGIDFSQFDLDKPLPEVETNGHTTTLSEFAKSANGKTLREAVAYRQNESVPLIGTPETVADEMGEIAEAAGGDGFLIANELDRVTIAQITEGLAPALQRRGLTRTSYEFDTLRENLRAF</sequence>
<evidence type="ECO:0000259" key="6">
    <source>
        <dbReference type="Pfam" id="PF00296"/>
    </source>
</evidence>
<evidence type="ECO:0000256" key="2">
    <source>
        <dbReference type="ARBA" id="ARBA00022643"/>
    </source>
</evidence>
<dbReference type="PANTHER" id="PTHR30011:SF16">
    <property type="entry name" value="C2H2 FINGER DOMAIN TRANSCRIPTION FACTOR (EUROFUNG)-RELATED"/>
    <property type="match status" value="1"/>
</dbReference>
<keyword evidence="4 7" id="KW-0503">Monooxygenase</keyword>
<dbReference type="PANTHER" id="PTHR30011">
    <property type="entry name" value="ALKANESULFONATE MONOOXYGENASE-RELATED"/>
    <property type="match status" value="1"/>
</dbReference>
<organism evidence="7 8">
    <name type="scientific">Frondihabitans cladoniiphilus</name>
    <dbReference type="NCBI Taxonomy" id="715785"/>
    <lineage>
        <taxon>Bacteria</taxon>
        <taxon>Bacillati</taxon>
        <taxon>Actinomycetota</taxon>
        <taxon>Actinomycetes</taxon>
        <taxon>Micrococcales</taxon>
        <taxon>Microbacteriaceae</taxon>
        <taxon>Frondihabitans</taxon>
    </lineage>
</organism>
<dbReference type="PIRSF" id="PIRSF000337">
    <property type="entry name" value="NTA_MOA"/>
    <property type="match status" value="1"/>
</dbReference>
<dbReference type="InterPro" id="IPR016215">
    <property type="entry name" value="NTA_MOA"/>
</dbReference>
<keyword evidence="2" id="KW-0288">FMN</keyword>
<dbReference type="EMBL" id="BAABLM010000005">
    <property type="protein sequence ID" value="GAA4680462.1"/>
    <property type="molecule type" value="Genomic_DNA"/>
</dbReference>
<dbReference type="GO" id="GO:0004497">
    <property type="term" value="F:monooxygenase activity"/>
    <property type="evidence" value="ECO:0007669"/>
    <property type="project" value="UniProtKB-KW"/>
</dbReference>
<evidence type="ECO:0000256" key="4">
    <source>
        <dbReference type="ARBA" id="ARBA00023033"/>
    </source>
</evidence>
<dbReference type="NCBIfam" id="TIGR03860">
    <property type="entry name" value="FMN_nitrolo"/>
    <property type="match status" value="1"/>
</dbReference>
<dbReference type="RefSeq" id="WP_345376444.1">
    <property type="nucleotide sequence ID" value="NZ_BAABLM010000005.1"/>
</dbReference>
<dbReference type="Gene3D" id="3.20.20.30">
    <property type="entry name" value="Luciferase-like domain"/>
    <property type="match status" value="1"/>
</dbReference>
<dbReference type="InterPro" id="IPR036661">
    <property type="entry name" value="Luciferase-like_sf"/>
</dbReference>
<accession>A0ABP8W3M0</accession>
<protein>
    <submittedName>
        <fullName evidence="7">NtaA/DmoA family FMN-dependent monooxygenase</fullName>
    </submittedName>
</protein>
<name>A0ABP8W3M0_9MICO</name>
<evidence type="ECO:0000313" key="8">
    <source>
        <dbReference type="Proteomes" id="UP001501295"/>
    </source>
</evidence>
<evidence type="ECO:0000313" key="7">
    <source>
        <dbReference type="EMBL" id="GAA4680462.1"/>
    </source>
</evidence>
<feature type="domain" description="Luciferase-like" evidence="6">
    <location>
        <begin position="19"/>
        <end position="383"/>
    </location>
</feature>
<dbReference type="SUPFAM" id="SSF51679">
    <property type="entry name" value="Bacterial luciferase-like"/>
    <property type="match status" value="1"/>
</dbReference>